<dbReference type="RefSeq" id="WP_338200587.1">
    <property type="nucleotide sequence ID" value="NZ_JAEKNR010000086.1"/>
</dbReference>
<gene>
    <name evidence="2" type="ORF">JF922_07610</name>
</gene>
<dbReference type="AlphaFoldDB" id="A0A934K3T9"/>
<evidence type="ECO:0000313" key="3">
    <source>
        <dbReference type="Proteomes" id="UP000612893"/>
    </source>
</evidence>
<proteinExistence type="predicted"/>
<organism evidence="2 3">
    <name type="scientific">Candidatus Nephthysia bennettiae</name>
    <dbReference type="NCBI Taxonomy" id="3127016"/>
    <lineage>
        <taxon>Bacteria</taxon>
        <taxon>Bacillati</taxon>
        <taxon>Candidatus Dormiibacterota</taxon>
        <taxon>Candidatus Dormibacteria</taxon>
        <taxon>Candidatus Dormibacterales</taxon>
        <taxon>Candidatus Dormibacteraceae</taxon>
        <taxon>Candidatus Nephthysia</taxon>
    </lineage>
</organism>
<evidence type="ECO:0000313" key="2">
    <source>
        <dbReference type="EMBL" id="MBJ7597940.1"/>
    </source>
</evidence>
<accession>A0A934K3T9</accession>
<comment type="caution">
    <text evidence="2">The sequence shown here is derived from an EMBL/GenBank/DDBJ whole genome shotgun (WGS) entry which is preliminary data.</text>
</comment>
<keyword evidence="3" id="KW-1185">Reference proteome</keyword>
<evidence type="ECO:0000256" key="1">
    <source>
        <dbReference type="SAM" id="MobiDB-lite"/>
    </source>
</evidence>
<feature type="region of interest" description="Disordered" evidence="1">
    <location>
        <begin position="56"/>
        <end position="75"/>
    </location>
</feature>
<dbReference type="EMBL" id="JAEKNR010000086">
    <property type="protein sequence ID" value="MBJ7597940.1"/>
    <property type="molecule type" value="Genomic_DNA"/>
</dbReference>
<name>A0A934K3T9_9BACT</name>
<dbReference type="Proteomes" id="UP000612893">
    <property type="component" value="Unassembled WGS sequence"/>
</dbReference>
<protein>
    <submittedName>
        <fullName evidence="2">Uncharacterized protein</fullName>
    </submittedName>
</protein>
<sequence length="75" mass="8299">MTGLTLAVNQLFGHLRVFPNDVAPERLSSYDPILPTLVVLGIWAGLRWKDHVGFSSSPGSPVWMTQRDAAPTRRP</sequence>
<reference evidence="2" key="1">
    <citation type="submission" date="2020-10" db="EMBL/GenBank/DDBJ databases">
        <title>Ca. Dormibacterota MAGs.</title>
        <authorList>
            <person name="Montgomery K."/>
        </authorList>
    </citation>
    <scope>NUCLEOTIDE SEQUENCE [LARGE SCALE GENOMIC DNA]</scope>
    <source>
        <strain evidence="2">SC8812_S17_10</strain>
    </source>
</reference>